<evidence type="ECO:0000256" key="4">
    <source>
        <dbReference type="SAM" id="MobiDB-lite"/>
    </source>
</evidence>
<reference evidence="6" key="1">
    <citation type="journal article" date="2014" name="PLoS ONE">
        <title>Transcriptome-Based Identification of ABC Transporters in the Western Tarnished Plant Bug Lygus hesperus.</title>
        <authorList>
            <person name="Hull J.J."/>
            <person name="Chaney K."/>
            <person name="Geib S.M."/>
            <person name="Fabrick J.A."/>
            <person name="Brent C.S."/>
            <person name="Walsh D."/>
            <person name="Lavine L.C."/>
        </authorList>
    </citation>
    <scope>NUCLEOTIDE SEQUENCE</scope>
</reference>
<dbReference type="PANTHER" id="PTHR10183:SF433">
    <property type="entry name" value="CALPAIN-A-RELATED"/>
    <property type="match status" value="1"/>
</dbReference>
<feature type="compositionally biased region" description="Basic and acidic residues" evidence="4">
    <location>
        <begin position="726"/>
        <end position="748"/>
    </location>
</feature>
<evidence type="ECO:0000256" key="1">
    <source>
        <dbReference type="ARBA" id="ARBA00007623"/>
    </source>
</evidence>
<dbReference type="Gene3D" id="2.60.120.380">
    <property type="match status" value="1"/>
</dbReference>
<dbReference type="InterPro" id="IPR001300">
    <property type="entry name" value="Peptidase_C2_calpain_cat"/>
</dbReference>
<dbReference type="PRINTS" id="PR00704">
    <property type="entry name" value="CALPAIN"/>
</dbReference>
<dbReference type="Pfam" id="PF00648">
    <property type="entry name" value="Peptidase_C2"/>
    <property type="match status" value="2"/>
</dbReference>
<evidence type="ECO:0000256" key="2">
    <source>
        <dbReference type="PIRSR" id="PIRSR622684-1"/>
    </source>
</evidence>
<proteinExistence type="inferred from homology"/>
<dbReference type="PANTHER" id="PTHR10183">
    <property type="entry name" value="CALPAIN"/>
    <property type="match status" value="1"/>
</dbReference>
<comment type="caution">
    <text evidence="3">Lacks conserved residue(s) required for the propagation of feature annotation.</text>
</comment>
<protein>
    <submittedName>
        <fullName evidence="6">Calpain-A</fullName>
    </submittedName>
</protein>
<feature type="compositionally biased region" description="Low complexity" evidence="4">
    <location>
        <begin position="325"/>
        <end position="335"/>
    </location>
</feature>
<dbReference type="SUPFAM" id="SSF49758">
    <property type="entry name" value="Calpain large subunit, middle domain (domain III)"/>
    <property type="match status" value="1"/>
</dbReference>
<dbReference type="SMART" id="SM00230">
    <property type="entry name" value="CysPc"/>
    <property type="match status" value="1"/>
</dbReference>
<dbReference type="GO" id="GO:0004198">
    <property type="term" value="F:calcium-dependent cysteine-type endopeptidase activity"/>
    <property type="evidence" value="ECO:0007669"/>
    <property type="project" value="InterPro"/>
</dbReference>
<dbReference type="GO" id="GO:0005737">
    <property type="term" value="C:cytoplasm"/>
    <property type="evidence" value="ECO:0007669"/>
    <property type="project" value="TreeGrafter"/>
</dbReference>
<feature type="domain" description="Calpain catalytic" evidence="5">
    <location>
        <begin position="31"/>
        <end position="542"/>
    </location>
</feature>
<sequence length="760" mass="87193">MEPNLSREGKFIEDIKHIKTKRNALTSGLKQFTDKEFPTEIGIESLNDFTIHWKRIKDLDTDPRLYQDGSPIYGELQQGLIEDNPLLAVLSAIANHPKLMNYIFPRGQDFSDPGYCGLFYFRFWRMGKWVYVIVDDRIPIVGHKKTDEPRKKDKTKSRDVQAAGSSKNIEETKNDEREEEKLTQPGNEKEQEKITEDNKKSSKQEGDQPPQTEGEGRMSVNPELAKDEMKPDNPEPIKHSQSISVKPEDVAKTTDDQKEDAGTSIAQRFSEVNFDAKRSQVQQPDNRTTSATPEQKTELSEEQKKDETLERTSSTVKRASESTKKTSMSMGSKGSSKNKEEDVDTENVSNRNNGTIFVRVFGSCGKLYYWATLLEKACAKAYGGYSQLPKISITQTLLDLTGGATEIFYTSHLPRGFFLDFKNYSDTHAIILAATDLPIKQEEDAEPKDDQQTSLFSVTSVILADFRKSLGRDKIVGFVRLSNPYGEVKWMEPWSGTSQEWQILPELVTSKLKMESRRFGEFYFTYKNFMRAFSVLFVCTVPDGEKFNMEGYFGEWTKPRLQYNLCRIDDLRFHEFPQHKVWVRNPNEKDSDGDVIISLVQNGRCCCSETPSYNITQLFLFLLDMGRTYILPLNFEFFRYNRPIGCSNVCYGQETTARFKIQQGYYLVVPVMDYSNIFHPCQANDYVLRVITPAKFPKPPPPPISTFTDSENLNIYFDLAETIEEPKSEVTTDSRQSFKSEIEKTGHKEKTKGKKKKLKH</sequence>
<dbReference type="GO" id="GO:0006508">
    <property type="term" value="P:proteolysis"/>
    <property type="evidence" value="ECO:0007669"/>
    <property type="project" value="UniProtKB-KW"/>
</dbReference>
<dbReference type="SUPFAM" id="SSF54001">
    <property type="entry name" value="Cysteine proteinases"/>
    <property type="match status" value="2"/>
</dbReference>
<dbReference type="InterPro" id="IPR036213">
    <property type="entry name" value="Calpain_III_sf"/>
</dbReference>
<dbReference type="InterPro" id="IPR038765">
    <property type="entry name" value="Papain-like_cys_pep_sf"/>
</dbReference>
<name>A0A0A9XV97_LYGHE</name>
<evidence type="ECO:0000313" key="7">
    <source>
        <dbReference type="EMBL" id="JAG49602.1"/>
    </source>
</evidence>
<dbReference type="AlphaFoldDB" id="A0A0A9XV97"/>
<dbReference type="Pfam" id="PF01067">
    <property type="entry name" value="Calpain_III"/>
    <property type="match status" value="1"/>
</dbReference>
<feature type="active site" evidence="2">
    <location>
        <position position="483"/>
    </location>
</feature>
<dbReference type="InterPro" id="IPR022683">
    <property type="entry name" value="Calpain_III"/>
</dbReference>
<gene>
    <name evidence="6" type="primary">CalpA_0</name>
    <name evidence="6" type="ORF">CM83_7490</name>
</gene>
<reference evidence="6" key="2">
    <citation type="submission" date="2014-07" db="EMBL/GenBank/DDBJ databases">
        <authorList>
            <person name="Hull J."/>
        </authorList>
    </citation>
    <scope>NUCLEOTIDE SEQUENCE</scope>
</reference>
<accession>A0A0A9XV97</accession>
<dbReference type="EMBL" id="GBHO01020288">
    <property type="protein sequence ID" value="JAG23316.1"/>
    <property type="molecule type" value="Transcribed_RNA"/>
</dbReference>
<evidence type="ECO:0000259" key="5">
    <source>
        <dbReference type="PROSITE" id="PS50203"/>
    </source>
</evidence>
<evidence type="ECO:0000313" key="6">
    <source>
        <dbReference type="EMBL" id="JAG23316.1"/>
    </source>
</evidence>
<dbReference type="InterPro" id="IPR022682">
    <property type="entry name" value="Calpain_domain_III"/>
</dbReference>
<feature type="compositionally biased region" description="Basic and acidic residues" evidence="4">
    <location>
        <begin position="168"/>
        <end position="206"/>
    </location>
</feature>
<dbReference type="InterPro" id="IPR022684">
    <property type="entry name" value="Calpain_cysteine_protease"/>
</dbReference>
<feature type="compositionally biased region" description="Basic and acidic residues" evidence="4">
    <location>
        <begin position="144"/>
        <end position="159"/>
    </location>
</feature>
<evidence type="ECO:0000256" key="3">
    <source>
        <dbReference type="PROSITE-ProRule" id="PRU00239"/>
    </source>
</evidence>
<dbReference type="SMART" id="SM00720">
    <property type="entry name" value="calpain_III"/>
    <property type="match status" value="1"/>
</dbReference>
<feature type="region of interest" description="Disordered" evidence="4">
    <location>
        <begin position="726"/>
        <end position="760"/>
    </location>
</feature>
<reference evidence="7" key="3">
    <citation type="submission" date="2014-09" db="EMBL/GenBank/DDBJ databases">
        <authorList>
            <person name="Magalhaes I.L.F."/>
            <person name="Oliveira U."/>
            <person name="Santos F.R."/>
            <person name="Vidigal T.H.D.A."/>
            <person name="Brescovit A.D."/>
            <person name="Santos A.J."/>
        </authorList>
    </citation>
    <scope>NUCLEOTIDE SEQUENCE</scope>
</reference>
<feature type="compositionally biased region" description="Basic and acidic residues" evidence="4">
    <location>
        <begin position="224"/>
        <end position="238"/>
    </location>
</feature>
<feature type="region of interest" description="Disordered" evidence="4">
    <location>
        <begin position="144"/>
        <end position="349"/>
    </location>
</feature>
<dbReference type="Gene3D" id="3.90.70.10">
    <property type="entry name" value="Cysteine proteinases"/>
    <property type="match status" value="1"/>
</dbReference>
<dbReference type="PROSITE" id="PS50203">
    <property type="entry name" value="CALPAIN_CAT"/>
    <property type="match status" value="1"/>
</dbReference>
<feature type="compositionally biased region" description="Basic and acidic residues" evidence="4">
    <location>
        <begin position="246"/>
        <end position="261"/>
    </location>
</feature>
<feature type="compositionally biased region" description="Polar residues" evidence="4">
    <location>
        <begin position="279"/>
        <end position="294"/>
    </location>
</feature>
<comment type="similarity">
    <text evidence="1">Belongs to the peptidase C2 family.</text>
</comment>
<feature type="compositionally biased region" description="Basic and acidic residues" evidence="4">
    <location>
        <begin position="295"/>
        <end position="310"/>
    </location>
</feature>
<dbReference type="EMBL" id="GBRD01016224">
    <property type="protein sequence ID" value="JAG49602.1"/>
    <property type="molecule type" value="Transcribed_RNA"/>
</dbReference>
<feature type="compositionally biased region" description="Basic residues" evidence="4">
    <location>
        <begin position="749"/>
        <end position="760"/>
    </location>
</feature>
<organism evidence="6">
    <name type="scientific">Lygus hesperus</name>
    <name type="common">Western plant bug</name>
    <dbReference type="NCBI Taxonomy" id="30085"/>
    <lineage>
        <taxon>Eukaryota</taxon>
        <taxon>Metazoa</taxon>
        <taxon>Ecdysozoa</taxon>
        <taxon>Arthropoda</taxon>
        <taxon>Hexapoda</taxon>
        <taxon>Insecta</taxon>
        <taxon>Pterygota</taxon>
        <taxon>Neoptera</taxon>
        <taxon>Paraneoptera</taxon>
        <taxon>Hemiptera</taxon>
        <taxon>Heteroptera</taxon>
        <taxon>Panheteroptera</taxon>
        <taxon>Cimicomorpha</taxon>
        <taxon>Miridae</taxon>
        <taxon>Mirini</taxon>
        <taxon>Lygus</taxon>
    </lineage>
</organism>